<evidence type="ECO:0000313" key="4">
    <source>
        <dbReference type="Proteomes" id="UP001212997"/>
    </source>
</evidence>
<protein>
    <submittedName>
        <fullName evidence="3">Uncharacterized protein</fullName>
    </submittedName>
</protein>
<gene>
    <name evidence="3" type="ORF">NLI96_g4210</name>
</gene>
<feature type="region of interest" description="Disordered" evidence="2">
    <location>
        <begin position="270"/>
        <end position="317"/>
    </location>
</feature>
<keyword evidence="1" id="KW-0175">Coiled coil</keyword>
<feature type="compositionally biased region" description="Polar residues" evidence="2">
    <location>
        <begin position="49"/>
        <end position="58"/>
    </location>
</feature>
<reference evidence="3" key="1">
    <citation type="submission" date="2022-07" db="EMBL/GenBank/DDBJ databases">
        <title>Genome Sequence of Physisporinus lineatus.</title>
        <authorList>
            <person name="Buettner E."/>
        </authorList>
    </citation>
    <scope>NUCLEOTIDE SEQUENCE</scope>
    <source>
        <strain evidence="3">VT162</strain>
    </source>
</reference>
<feature type="compositionally biased region" description="Low complexity" evidence="2">
    <location>
        <begin position="276"/>
        <end position="290"/>
    </location>
</feature>
<sequence>MMIRHLRIDETTGVRTVTVPLSPVSKASSPKIPSYPASPVLPKSADKAGTNNAPQGASNRGIEKSKLELSIPTCPVTARKEVTPSSTPLGPPTPSTSSAMLPPPLPKKSLSMPSHGAADRIPSSPCEVATTPTAIDSKIWTERIRAIIFAMKAFQNWTSTRDVIQKHDLLKSSRVAEFISDEEGNQRIAKEIETLKSKLSDQKQSLRDALLILAKTGLWQLDQEWVPPSHTPSAVDAQRDEELISQVSGLKAAVTELHSAAAQLGSRLNVPISPLSNSKSSSSASTTTASYDNAMVVDADPRSHSKKRRRLSTDANDWGVPAGAMTLREVQGLAQRLEAQLASFETQLTEKAAATRAQIKHELDIQVATLKEEVAAHISSVEQETEAQWIKKVDSLEVEIIRDGNDIQEIVKEVADLIATTNELENEFKDLKAENVQLKHANEQLREEVEYWKNKANADLEAHKEEVDLMSNQVKELDSRLTALITRPPPTPSISEDIGVIVASLKPRLVAEMRESLRPMLLDVRTMVEEMLKAQNMEIANSVMKKLSMTLQAVETLQNWATRSETDAGSSSRPRVATT</sequence>
<feature type="region of interest" description="Disordered" evidence="2">
    <location>
        <begin position="23"/>
        <end position="128"/>
    </location>
</feature>
<feature type="coiled-coil region" evidence="1">
    <location>
        <begin position="407"/>
        <end position="480"/>
    </location>
</feature>
<evidence type="ECO:0000256" key="2">
    <source>
        <dbReference type="SAM" id="MobiDB-lite"/>
    </source>
</evidence>
<organism evidence="3 4">
    <name type="scientific">Meripilus lineatus</name>
    <dbReference type="NCBI Taxonomy" id="2056292"/>
    <lineage>
        <taxon>Eukaryota</taxon>
        <taxon>Fungi</taxon>
        <taxon>Dikarya</taxon>
        <taxon>Basidiomycota</taxon>
        <taxon>Agaricomycotina</taxon>
        <taxon>Agaricomycetes</taxon>
        <taxon>Polyporales</taxon>
        <taxon>Meripilaceae</taxon>
        <taxon>Meripilus</taxon>
    </lineage>
</organism>
<feature type="coiled-coil region" evidence="1">
    <location>
        <begin position="327"/>
        <end position="354"/>
    </location>
</feature>
<evidence type="ECO:0000256" key="1">
    <source>
        <dbReference type="SAM" id="Coils"/>
    </source>
</evidence>
<dbReference type="EMBL" id="JANAWD010000120">
    <property type="protein sequence ID" value="KAJ3486474.1"/>
    <property type="molecule type" value="Genomic_DNA"/>
</dbReference>
<dbReference type="Proteomes" id="UP001212997">
    <property type="component" value="Unassembled WGS sequence"/>
</dbReference>
<name>A0AAD5V599_9APHY</name>
<keyword evidence="4" id="KW-1185">Reference proteome</keyword>
<comment type="caution">
    <text evidence="3">The sequence shown here is derived from an EMBL/GenBank/DDBJ whole genome shotgun (WGS) entry which is preliminary data.</text>
</comment>
<proteinExistence type="predicted"/>
<evidence type="ECO:0000313" key="3">
    <source>
        <dbReference type="EMBL" id="KAJ3486474.1"/>
    </source>
</evidence>
<dbReference type="AlphaFoldDB" id="A0AAD5V599"/>
<accession>A0AAD5V599</accession>
<dbReference type="CDD" id="cd14686">
    <property type="entry name" value="bZIP"/>
    <property type="match status" value="1"/>
</dbReference>